<evidence type="ECO:0000256" key="1">
    <source>
        <dbReference type="ARBA" id="ARBA00007633"/>
    </source>
</evidence>
<dbReference type="PANTHER" id="PTHR14611">
    <property type="entry name" value="TECTONIC FAMILY MEMBER"/>
    <property type="match status" value="1"/>
</dbReference>
<accession>A0A6P7YAT0</accession>
<organism evidence="10 11">
    <name type="scientific">Microcaecilia unicolor</name>
    <dbReference type="NCBI Taxonomy" id="1415580"/>
    <lineage>
        <taxon>Eukaryota</taxon>
        <taxon>Metazoa</taxon>
        <taxon>Chordata</taxon>
        <taxon>Craniata</taxon>
        <taxon>Vertebrata</taxon>
        <taxon>Euteleostomi</taxon>
        <taxon>Amphibia</taxon>
        <taxon>Gymnophiona</taxon>
        <taxon>Siphonopidae</taxon>
        <taxon>Microcaecilia</taxon>
    </lineage>
</organism>
<evidence type="ECO:0000256" key="4">
    <source>
        <dbReference type="ARBA" id="ARBA00022794"/>
    </source>
</evidence>
<keyword evidence="3 7" id="KW-0732">Signal</keyword>
<dbReference type="InterPro" id="IPR011677">
    <property type="entry name" value="TCTN1-3_dom"/>
</dbReference>
<dbReference type="InterPro" id="IPR040354">
    <property type="entry name" value="TCTN1-3"/>
</dbReference>
<dbReference type="InterPro" id="IPR057724">
    <property type="entry name" value="TCTN1-3_N"/>
</dbReference>
<dbReference type="GO" id="GO:0007224">
    <property type="term" value="P:smoothened signaling pathway"/>
    <property type="evidence" value="ECO:0007669"/>
    <property type="project" value="TreeGrafter"/>
</dbReference>
<dbReference type="Pfam" id="PF07773">
    <property type="entry name" value="TCTN_DUF1619"/>
    <property type="match status" value="2"/>
</dbReference>
<dbReference type="CTD" id="26123"/>
<dbReference type="GeneID" id="115473697"/>
<dbReference type="OrthoDB" id="184109at2759"/>
<dbReference type="RefSeq" id="XP_030064592.1">
    <property type="nucleotide sequence ID" value="XM_030208732.1"/>
</dbReference>
<feature type="domain" description="Tectonic-1-3" evidence="8">
    <location>
        <begin position="440"/>
        <end position="608"/>
    </location>
</feature>
<dbReference type="FunCoup" id="A0A6P7YAT0">
    <property type="interactions" value="794"/>
</dbReference>
<reference evidence="11" key="1">
    <citation type="submission" date="2025-08" db="UniProtKB">
        <authorList>
            <consortium name="RefSeq"/>
        </authorList>
    </citation>
    <scope>IDENTIFICATION</scope>
</reference>
<feature type="domain" description="Tectonic-1-3 N-terminal" evidence="9">
    <location>
        <begin position="144"/>
        <end position="242"/>
    </location>
</feature>
<evidence type="ECO:0000313" key="10">
    <source>
        <dbReference type="Proteomes" id="UP000515156"/>
    </source>
</evidence>
<evidence type="ECO:0000259" key="8">
    <source>
        <dbReference type="Pfam" id="PF07773"/>
    </source>
</evidence>
<dbReference type="GO" id="GO:0060271">
    <property type="term" value="P:cilium assembly"/>
    <property type="evidence" value="ECO:0007669"/>
    <property type="project" value="TreeGrafter"/>
</dbReference>
<dbReference type="Pfam" id="PF25752">
    <property type="entry name" value="DUF1619_N"/>
    <property type="match status" value="1"/>
</dbReference>
<evidence type="ECO:0000256" key="3">
    <source>
        <dbReference type="ARBA" id="ARBA00022729"/>
    </source>
</evidence>
<protein>
    <submittedName>
        <fullName evidence="11">Tectonic-3 isoform X1</fullName>
    </submittedName>
</protein>
<proteinExistence type="inferred from homology"/>
<comment type="subunit">
    <text evidence="2">Part of the tectonic-like complex (also named B9 complex).</text>
</comment>
<feature type="domain" description="Tectonic-1-3" evidence="8">
    <location>
        <begin position="266"/>
        <end position="426"/>
    </location>
</feature>
<evidence type="ECO:0000256" key="2">
    <source>
        <dbReference type="ARBA" id="ARBA00011495"/>
    </source>
</evidence>
<dbReference type="AlphaFoldDB" id="A0A6P7YAT0"/>
<feature type="chain" id="PRO_5027730678" evidence="7">
    <location>
        <begin position="17"/>
        <end position="665"/>
    </location>
</feature>
<gene>
    <name evidence="11" type="primary">TCTN3</name>
</gene>
<dbReference type="KEGG" id="muo:115473697"/>
<evidence type="ECO:0000256" key="7">
    <source>
        <dbReference type="SAM" id="SignalP"/>
    </source>
</evidence>
<dbReference type="Proteomes" id="UP000515156">
    <property type="component" value="Chromosome 7"/>
</dbReference>
<comment type="similarity">
    <text evidence="1">Belongs to the tectonic family.</text>
</comment>
<feature type="signal peptide" evidence="7">
    <location>
        <begin position="1"/>
        <end position="16"/>
    </location>
</feature>
<keyword evidence="5" id="KW-0325">Glycoprotein</keyword>
<evidence type="ECO:0000256" key="6">
    <source>
        <dbReference type="SAM" id="MobiDB-lite"/>
    </source>
</evidence>
<keyword evidence="10" id="KW-1185">Reference proteome</keyword>
<keyword evidence="4" id="KW-0970">Cilium biogenesis/degradation</keyword>
<name>A0A6P7YAT0_9AMPH</name>
<sequence length="665" mass="71699">MLQRIMLTLFCGTVIGTFPRTPGVSGTFGVSEPQSGTVSFETPRDKVVLLIESTTENPVEGTLLRPESESPTSLVTPPRDLPGTGSPGPSPSLAITLLDKNYINTKGTHLDLTLPEVITTSTPGARESASTATLDGGDQKSAANNALAYCTCDLKLGTCDLNCCCDLECGLSDPATVFSSCLPGSTKAVCQVCVDSTLIFRSNSPLHTETISTLGTTVQFCILMDDPHLNYFVQPQNFSESNFQTLTAQYGGATFIFPSQALPSFPAYYRAGDPILTFFNASATLGVLRQPVPVGAGGGCVDRNPAGFLENRNTSCVRQFKNLKTSCISDPVLNAVFYYQNITVLKVPNSVMNNIQTMQVPVSSSELRTPTVDGSSCNNVVSQVTYEIVYNGTQGIQNISAIFILTNISGDPGASLQQHFNLLFRSVQQNLTSSAAFLRSGNPGYITGTPVLTSVSDSKQPVTIMQSFSNGMCSDRDRSDVLFGFNMKAGCWISRTESETCSAFHDHLYQTLRGKNSPELLAMFGNADPRQSQDWTRVMEQNCSMQAQGNCSSDCFVPISLEIQVLWAEVGLQSNPQAQIVGASYKYLCKLVPCQDPVALTTSVSFIHMKHRPEPPQGQPGVDWKLPFDFFFPFKAALSSGQTCGEGYAGFALLLTLILCHGLNM</sequence>
<dbReference type="InParanoid" id="A0A6P7YAT0"/>
<feature type="region of interest" description="Disordered" evidence="6">
    <location>
        <begin position="58"/>
        <end position="90"/>
    </location>
</feature>
<dbReference type="PANTHER" id="PTHR14611:SF4">
    <property type="entry name" value="TECTONIC-3"/>
    <property type="match status" value="1"/>
</dbReference>
<evidence type="ECO:0000313" key="11">
    <source>
        <dbReference type="RefSeq" id="XP_030064592.1"/>
    </source>
</evidence>
<evidence type="ECO:0000259" key="9">
    <source>
        <dbReference type="Pfam" id="PF25752"/>
    </source>
</evidence>
<evidence type="ECO:0000256" key="5">
    <source>
        <dbReference type="ARBA" id="ARBA00023180"/>
    </source>
</evidence>